<evidence type="ECO:0000313" key="2">
    <source>
        <dbReference type="EMBL" id="KYQ96854.1"/>
    </source>
</evidence>
<dbReference type="CDD" id="cd02440">
    <property type="entry name" value="AdoMet_MTases"/>
    <property type="match status" value="1"/>
</dbReference>
<dbReference type="Pfam" id="PF13649">
    <property type="entry name" value="Methyltransf_25"/>
    <property type="match status" value="1"/>
</dbReference>
<organism evidence="2 3">
    <name type="scientific">Tieghemostelium lacteum</name>
    <name type="common">Slime mold</name>
    <name type="synonym">Dictyostelium lacteum</name>
    <dbReference type="NCBI Taxonomy" id="361077"/>
    <lineage>
        <taxon>Eukaryota</taxon>
        <taxon>Amoebozoa</taxon>
        <taxon>Evosea</taxon>
        <taxon>Eumycetozoa</taxon>
        <taxon>Dictyostelia</taxon>
        <taxon>Dictyosteliales</taxon>
        <taxon>Raperosteliaceae</taxon>
        <taxon>Tieghemostelium</taxon>
    </lineage>
</organism>
<proteinExistence type="predicted"/>
<accession>A0A151ZSU7</accession>
<reference evidence="2 3" key="1">
    <citation type="submission" date="2015-12" db="EMBL/GenBank/DDBJ databases">
        <title>Dictyostelia acquired genes for synthesis and detection of signals that induce cell-type specialization by lateral gene transfer from prokaryotes.</title>
        <authorList>
            <person name="Gloeckner G."/>
            <person name="Schaap P."/>
        </authorList>
    </citation>
    <scope>NUCLEOTIDE SEQUENCE [LARGE SCALE GENOMIC DNA]</scope>
    <source>
        <strain evidence="2 3">TK</strain>
    </source>
</reference>
<sequence length="278" mass="31343">MKTELSIYKKEAWNKVSELYGDDWLKNGISFICCNEMVKKSIPPNVNGHIKILDNACGPGSLPLNLIEYLSQKENVTFTIDACDHASKMIEKLDRNLCSKSIPNGSIKSHVMDGQNLEFPDETFDYVFSMFGLVFFPSIDKGLQSMNRVLKSGGTIGISTWAYGGFIQSFFEGYRDAVGHEWDGEEIVKLSTEGEVIEAMERNGFTDIKTSTYITPMVDKSVEELYYSYIEAPMFQSILGGVPEDKAMLFEKLVIEKLHLLKQKRQLVNESIIAIGKK</sequence>
<dbReference type="OrthoDB" id="2013972at2759"/>
<keyword evidence="2" id="KW-0489">Methyltransferase</keyword>
<evidence type="ECO:0000313" key="3">
    <source>
        <dbReference type="Proteomes" id="UP000076078"/>
    </source>
</evidence>
<keyword evidence="2" id="KW-0808">Transferase</keyword>
<dbReference type="InParanoid" id="A0A151ZSU7"/>
<dbReference type="SUPFAM" id="SSF53335">
    <property type="entry name" value="S-adenosyl-L-methionine-dependent methyltransferases"/>
    <property type="match status" value="1"/>
</dbReference>
<dbReference type="AlphaFoldDB" id="A0A151ZSU7"/>
<protein>
    <submittedName>
        <fullName evidence="2">Putative SAM dependent methyltransferase</fullName>
    </submittedName>
</protein>
<dbReference type="Proteomes" id="UP000076078">
    <property type="component" value="Unassembled WGS sequence"/>
</dbReference>
<dbReference type="STRING" id="361077.A0A151ZSU7"/>
<dbReference type="Gene3D" id="3.40.50.150">
    <property type="entry name" value="Vaccinia Virus protein VP39"/>
    <property type="match status" value="1"/>
</dbReference>
<dbReference type="GO" id="GO:0008168">
    <property type="term" value="F:methyltransferase activity"/>
    <property type="evidence" value="ECO:0007669"/>
    <property type="project" value="UniProtKB-KW"/>
</dbReference>
<dbReference type="InterPro" id="IPR041698">
    <property type="entry name" value="Methyltransf_25"/>
</dbReference>
<keyword evidence="3" id="KW-1185">Reference proteome</keyword>
<dbReference type="GO" id="GO:0032259">
    <property type="term" value="P:methylation"/>
    <property type="evidence" value="ECO:0007669"/>
    <property type="project" value="UniProtKB-KW"/>
</dbReference>
<name>A0A151ZSU7_TIELA</name>
<comment type="caution">
    <text evidence="2">The sequence shown here is derived from an EMBL/GenBank/DDBJ whole genome shotgun (WGS) entry which is preliminary data.</text>
</comment>
<dbReference type="InterPro" id="IPR029063">
    <property type="entry name" value="SAM-dependent_MTases_sf"/>
</dbReference>
<evidence type="ECO:0000259" key="1">
    <source>
        <dbReference type="Pfam" id="PF13649"/>
    </source>
</evidence>
<feature type="domain" description="Methyltransferase" evidence="1">
    <location>
        <begin position="52"/>
        <end position="154"/>
    </location>
</feature>
<dbReference type="PANTHER" id="PTHR43591">
    <property type="entry name" value="METHYLTRANSFERASE"/>
    <property type="match status" value="1"/>
</dbReference>
<dbReference type="EMBL" id="LODT01000021">
    <property type="protein sequence ID" value="KYQ96854.1"/>
    <property type="molecule type" value="Genomic_DNA"/>
</dbReference>
<gene>
    <name evidence="2" type="ORF">DLAC_04160</name>
</gene>
<dbReference type="PANTHER" id="PTHR43591:SF57">
    <property type="entry name" value="METHYLTRANSFERASE DOMAIN-CONTAINING PROTEIN-RELATED"/>
    <property type="match status" value="1"/>
</dbReference>